<accession>A0AAE4AVX0</accession>
<dbReference type="RefSeq" id="WP_306887042.1">
    <property type="nucleotide sequence ID" value="NZ_JAUSUL010000004.1"/>
</dbReference>
<dbReference type="SUPFAM" id="SSF55961">
    <property type="entry name" value="Bet v1-like"/>
    <property type="match status" value="1"/>
</dbReference>
<feature type="domain" description="Activator of Hsp90 ATPase homologue 1/2-like C-terminal" evidence="2">
    <location>
        <begin position="17"/>
        <end position="151"/>
    </location>
</feature>
<protein>
    <submittedName>
        <fullName evidence="3">Uncharacterized protein YndB with AHSA1/START domain</fullName>
    </submittedName>
</protein>
<dbReference type="InterPro" id="IPR023393">
    <property type="entry name" value="START-like_dom_sf"/>
</dbReference>
<dbReference type="EMBL" id="JAUSUL010000004">
    <property type="protein sequence ID" value="MDQ0317144.1"/>
    <property type="molecule type" value="Genomic_DNA"/>
</dbReference>
<reference evidence="3" key="1">
    <citation type="submission" date="2023-07" db="EMBL/GenBank/DDBJ databases">
        <title>Genomic Encyclopedia of Type Strains, Phase IV (KMG-IV): sequencing the most valuable type-strain genomes for metagenomic binning, comparative biology and taxonomic classification.</title>
        <authorList>
            <person name="Goeker M."/>
        </authorList>
    </citation>
    <scope>NUCLEOTIDE SEQUENCE</scope>
    <source>
        <strain evidence="3">DSM 21202</strain>
    </source>
</reference>
<keyword evidence="4" id="KW-1185">Reference proteome</keyword>
<name>A0AAE4AVX0_9HYPH</name>
<dbReference type="Pfam" id="PF08327">
    <property type="entry name" value="AHSA1"/>
    <property type="match status" value="1"/>
</dbReference>
<dbReference type="Proteomes" id="UP001229244">
    <property type="component" value="Unassembled WGS sequence"/>
</dbReference>
<gene>
    <name evidence="3" type="ORF">J2S73_003621</name>
</gene>
<dbReference type="AlphaFoldDB" id="A0AAE4AVX0"/>
<comment type="caution">
    <text evidence="3">The sequence shown here is derived from an EMBL/GenBank/DDBJ whole genome shotgun (WGS) entry which is preliminary data.</text>
</comment>
<dbReference type="Gene3D" id="3.30.530.20">
    <property type="match status" value="1"/>
</dbReference>
<evidence type="ECO:0000313" key="3">
    <source>
        <dbReference type="EMBL" id="MDQ0317144.1"/>
    </source>
</evidence>
<evidence type="ECO:0000313" key="4">
    <source>
        <dbReference type="Proteomes" id="UP001229244"/>
    </source>
</evidence>
<comment type="similarity">
    <text evidence="1">Belongs to the AHA1 family.</text>
</comment>
<evidence type="ECO:0000259" key="2">
    <source>
        <dbReference type="Pfam" id="PF08327"/>
    </source>
</evidence>
<evidence type="ECO:0000256" key="1">
    <source>
        <dbReference type="ARBA" id="ARBA00006817"/>
    </source>
</evidence>
<proteinExistence type="inferred from homology"/>
<organism evidence="3 4">
    <name type="scientific">Amorphus orientalis</name>
    <dbReference type="NCBI Taxonomy" id="649198"/>
    <lineage>
        <taxon>Bacteria</taxon>
        <taxon>Pseudomonadati</taxon>
        <taxon>Pseudomonadota</taxon>
        <taxon>Alphaproteobacteria</taxon>
        <taxon>Hyphomicrobiales</taxon>
        <taxon>Amorphaceae</taxon>
        <taxon>Amorphus</taxon>
    </lineage>
</organism>
<sequence length="158" mass="17446">MPGEDAFIETFTLPLVPEDAFSLFIDEASVWWPSACTLSDDTFDRMAIDPSPGGRCVEFDHHGNMFVWGRVLEVERPTRIAISWHITADLGLQANAVDASRLRIRFEPQGTTGSAITFVHQGLKNQADWQAHLERLSGARGWPSILGALQAEAARRAG</sequence>
<dbReference type="InterPro" id="IPR013538">
    <property type="entry name" value="ASHA1/2-like_C"/>
</dbReference>